<dbReference type="InterPro" id="IPR029021">
    <property type="entry name" value="Prot-tyrosine_phosphatase-like"/>
</dbReference>
<dbReference type="InterPro" id="IPR000387">
    <property type="entry name" value="Tyr_Pase_dom"/>
</dbReference>
<protein>
    <recommendedName>
        <fullName evidence="1">Tyrosine specific protein phosphatases domain-containing protein</fullName>
    </recommendedName>
</protein>
<dbReference type="PROSITE" id="PS00383">
    <property type="entry name" value="TYR_PHOSPHATASE_1"/>
    <property type="match status" value="1"/>
</dbReference>
<reference evidence="2 3" key="1">
    <citation type="journal article" date="2016" name="Nat. Commun.">
        <title>Ectomycorrhizal ecology is imprinted in the genome of the dominant symbiotic fungus Cenococcum geophilum.</title>
        <authorList>
            <consortium name="DOE Joint Genome Institute"/>
            <person name="Peter M."/>
            <person name="Kohler A."/>
            <person name="Ohm R.A."/>
            <person name="Kuo A."/>
            <person name="Krutzmann J."/>
            <person name="Morin E."/>
            <person name="Arend M."/>
            <person name="Barry K.W."/>
            <person name="Binder M."/>
            <person name="Choi C."/>
            <person name="Clum A."/>
            <person name="Copeland A."/>
            <person name="Grisel N."/>
            <person name="Haridas S."/>
            <person name="Kipfer T."/>
            <person name="LaButti K."/>
            <person name="Lindquist E."/>
            <person name="Lipzen A."/>
            <person name="Maire R."/>
            <person name="Meier B."/>
            <person name="Mihaltcheva S."/>
            <person name="Molinier V."/>
            <person name="Murat C."/>
            <person name="Poggeler S."/>
            <person name="Quandt C.A."/>
            <person name="Sperisen C."/>
            <person name="Tritt A."/>
            <person name="Tisserant E."/>
            <person name="Crous P.W."/>
            <person name="Henrissat B."/>
            <person name="Nehls U."/>
            <person name="Egli S."/>
            <person name="Spatafora J.W."/>
            <person name="Grigoriev I.V."/>
            <person name="Martin F.M."/>
        </authorList>
    </citation>
    <scope>NUCLEOTIDE SEQUENCE [LARGE SCALE GENOMIC DNA]</scope>
    <source>
        <strain evidence="2 3">CBS 207.34</strain>
    </source>
</reference>
<proteinExistence type="predicted"/>
<organism evidence="2 3">
    <name type="scientific">Glonium stellatum</name>
    <dbReference type="NCBI Taxonomy" id="574774"/>
    <lineage>
        <taxon>Eukaryota</taxon>
        <taxon>Fungi</taxon>
        <taxon>Dikarya</taxon>
        <taxon>Ascomycota</taxon>
        <taxon>Pezizomycotina</taxon>
        <taxon>Dothideomycetes</taxon>
        <taxon>Pleosporomycetidae</taxon>
        <taxon>Gloniales</taxon>
        <taxon>Gloniaceae</taxon>
        <taxon>Glonium</taxon>
    </lineage>
</organism>
<dbReference type="OrthoDB" id="449382at2759"/>
<accession>A0A8E2FCI5</accession>
<dbReference type="GO" id="GO:0004721">
    <property type="term" value="F:phosphoprotein phosphatase activity"/>
    <property type="evidence" value="ECO:0007669"/>
    <property type="project" value="InterPro"/>
</dbReference>
<dbReference type="Proteomes" id="UP000250140">
    <property type="component" value="Unassembled WGS sequence"/>
</dbReference>
<dbReference type="PANTHER" id="PTHR31126:SF1">
    <property type="entry name" value="TYROSINE SPECIFIC PROTEIN PHOSPHATASES DOMAIN-CONTAINING PROTEIN"/>
    <property type="match status" value="1"/>
</dbReference>
<name>A0A8E2FCI5_9PEZI</name>
<evidence type="ECO:0000313" key="2">
    <source>
        <dbReference type="EMBL" id="OCL14496.1"/>
    </source>
</evidence>
<dbReference type="EMBL" id="KV748566">
    <property type="protein sequence ID" value="OCL14496.1"/>
    <property type="molecule type" value="Genomic_DNA"/>
</dbReference>
<sequence>MACNAREYSLSELVDTDIRTLIPAPIVEQVLCKEPFTAVPGVLNIRDLGIYASPFISQGIVYRCGALSSLTDEGKIILAKDLGIRLIMDLRSKTETSRDPEPNIEGVKSLWLPCIQQPLAVDLNDFVGDDGKKGYLKMYDDVLNIYKPSFKAVLEHLRDEGGPVLFHCSAGKDRTGMLAAIIMGLAGCSHNTIAQDYALSRIGIEPQRKALIRILSQWRKDWHIDTPGMLEFSAIKGSVMKAVMKMIEEKYDGMEGYAKHQLGFSNEEIEQIKANLKR</sequence>
<evidence type="ECO:0000313" key="3">
    <source>
        <dbReference type="Proteomes" id="UP000250140"/>
    </source>
</evidence>
<gene>
    <name evidence="2" type="ORF">AOQ84DRAFT_435640</name>
</gene>
<dbReference type="PROSITE" id="PS50056">
    <property type="entry name" value="TYR_PHOSPHATASE_2"/>
    <property type="match status" value="1"/>
</dbReference>
<feature type="domain" description="Tyrosine specific protein phosphatases" evidence="1">
    <location>
        <begin position="140"/>
        <end position="219"/>
    </location>
</feature>
<dbReference type="Gene3D" id="3.90.190.10">
    <property type="entry name" value="Protein tyrosine phosphatase superfamily"/>
    <property type="match status" value="1"/>
</dbReference>
<dbReference type="Pfam" id="PF13350">
    <property type="entry name" value="Y_phosphatase3"/>
    <property type="match status" value="1"/>
</dbReference>
<dbReference type="SUPFAM" id="SSF52799">
    <property type="entry name" value="(Phosphotyrosine protein) phosphatases II"/>
    <property type="match status" value="1"/>
</dbReference>
<evidence type="ECO:0000259" key="1">
    <source>
        <dbReference type="PROSITE" id="PS50056"/>
    </source>
</evidence>
<dbReference type="PANTHER" id="PTHR31126">
    <property type="entry name" value="TYROSINE-PROTEIN PHOSPHATASE"/>
    <property type="match status" value="1"/>
</dbReference>
<dbReference type="AlphaFoldDB" id="A0A8E2FCI5"/>
<keyword evidence="3" id="KW-1185">Reference proteome</keyword>
<dbReference type="InterPro" id="IPR026893">
    <property type="entry name" value="Tyr/Ser_Pase_IphP-type"/>
</dbReference>
<dbReference type="InterPro" id="IPR016130">
    <property type="entry name" value="Tyr_Pase_AS"/>
</dbReference>